<keyword evidence="2 3" id="KW-0802">TPR repeat</keyword>
<dbReference type="Pfam" id="PF07719">
    <property type="entry name" value="TPR_2"/>
    <property type="match status" value="1"/>
</dbReference>
<evidence type="ECO:0000313" key="5">
    <source>
        <dbReference type="EMBL" id="GGH62610.1"/>
    </source>
</evidence>
<feature type="transmembrane region" description="Helical" evidence="4">
    <location>
        <begin position="119"/>
        <end position="138"/>
    </location>
</feature>
<dbReference type="Proteomes" id="UP000627292">
    <property type="component" value="Unassembled WGS sequence"/>
</dbReference>
<sequence length="387" mass="44733">MEYPPAIVPVLVMLLVTRPLTVLLHELGHAVPALLFSRGPVTIYIGSFEETHQSKSVKLGRLTCWFRRNPLQWWWGLCEADCGSMSVARQVIYVMGGALVSLFFALLMLYLLLSASLPMPLLIFCTLLFTSALFDILFNFNPFLKRTQAGQTYYSDGRTLIQLLRLKQSAKTYHQALQYYRDKQYESAATLFERLLKRGWTNEETYRLAGTAWLFCRRYPKVIQIYMALCDKCPLNADDWYCLGMAHLNLNQPEEAQYFLEQSLALQPDNPYTLNALGYLFTTLEAFESALPWLNKAIELDNNYSYAWNNRGYARMKTGQLEQGLADVQHAIQLDRENSYAWRNLGIYYLLKQEPEKAREWLLKSREMAADTPLINELLQQCDTKTA</sequence>
<keyword evidence="4" id="KW-0812">Transmembrane</keyword>
<evidence type="ECO:0008006" key="7">
    <source>
        <dbReference type="Google" id="ProtNLM"/>
    </source>
</evidence>
<dbReference type="InterPro" id="IPR013105">
    <property type="entry name" value="TPR_2"/>
</dbReference>
<dbReference type="Gene3D" id="1.25.40.10">
    <property type="entry name" value="Tetratricopeptide repeat domain"/>
    <property type="match status" value="1"/>
</dbReference>
<reference evidence="5" key="2">
    <citation type="submission" date="2020-09" db="EMBL/GenBank/DDBJ databases">
        <authorList>
            <person name="Sun Q."/>
            <person name="Zhou Y."/>
        </authorList>
    </citation>
    <scope>NUCLEOTIDE SEQUENCE</scope>
    <source>
        <strain evidence="5">CGMCC 1.15290</strain>
    </source>
</reference>
<name>A0A917MV92_9BACT</name>
<proteinExistence type="predicted"/>
<evidence type="ECO:0000256" key="4">
    <source>
        <dbReference type="SAM" id="Phobius"/>
    </source>
</evidence>
<dbReference type="RefSeq" id="WP_188951129.1">
    <property type="nucleotide sequence ID" value="NZ_BMIB01000001.1"/>
</dbReference>
<dbReference type="EMBL" id="BMIB01000001">
    <property type="protein sequence ID" value="GGH62610.1"/>
    <property type="molecule type" value="Genomic_DNA"/>
</dbReference>
<dbReference type="SMART" id="SM00028">
    <property type="entry name" value="TPR"/>
    <property type="match status" value="5"/>
</dbReference>
<evidence type="ECO:0000256" key="1">
    <source>
        <dbReference type="ARBA" id="ARBA00022737"/>
    </source>
</evidence>
<dbReference type="Pfam" id="PF13432">
    <property type="entry name" value="TPR_16"/>
    <property type="match status" value="1"/>
</dbReference>
<dbReference type="InterPro" id="IPR011990">
    <property type="entry name" value="TPR-like_helical_dom_sf"/>
</dbReference>
<feature type="repeat" description="TPR" evidence="3">
    <location>
        <begin position="271"/>
        <end position="304"/>
    </location>
</feature>
<dbReference type="InterPro" id="IPR019734">
    <property type="entry name" value="TPR_rpt"/>
</dbReference>
<dbReference type="AlphaFoldDB" id="A0A917MV92"/>
<feature type="repeat" description="TPR" evidence="3">
    <location>
        <begin position="237"/>
        <end position="270"/>
    </location>
</feature>
<dbReference type="PANTHER" id="PTHR44943:SF8">
    <property type="entry name" value="TPR REPEAT-CONTAINING PROTEIN MJ0263"/>
    <property type="match status" value="1"/>
</dbReference>
<reference evidence="5" key="1">
    <citation type="journal article" date="2014" name="Int. J. Syst. Evol. Microbiol.">
        <title>Complete genome sequence of Corynebacterium casei LMG S-19264T (=DSM 44701T), isolated from a smear-ripened cheese.</title>
        <authorList>
            <consortium name="US DOE Joint Genome Institute (JGI-PGF)"/>
            <person name="Walter F."/>
            <person name="Albersmeier A."/>
            <person name="Kalinowski J."/>
            <person name="Ruckert C."/>
        </authorList>
    </citation>
    <scope>NUCLEOTIDE SEQUENCE</scope>
    <source>
        <strain evidence="5">CGMCC 1.15290</strain>
    </source>
</reference>
<organism evidence="5 6">
    <name type="scientific">Filimonas zeae</name>
    <dbReference type="NCBI Taxonomy" id="1737353"/>
    <lineage>
        <taxon>Bacteria</taxon>
        <taxon>Pseudomonadati</taxon>
        <taxon>Bacteroidota</taxon>
        <taxon>Chitinophagia</taxon>
        <taxon>Chitinophagales</taxon>
        <taxon>Chitinophagaceae</taxon>
        <taxon>Filimonas</taxon>
    </lineage>
</organism>
<comment type="caution">
    <text evidence="5">The sequence shown here is derived from an EMBL/GenBank/DDBJ whole genome shotgun (WGS) entry which is preliminary data.</text>
</comment>
<dbReference type="PANTHER" id="PTHR44943">
    <property type="entry name" value="CELLULOSE SYNTHASE OPERON PROTEIN C"/>
    <property type="match status" value="1"/>
</dbReference>
<evidence type="ECO:0000256" key="2">
    <source>
        <dbReference type="ARBA" id="ARBA00022803"/>
    </source>
</evidence>
<evidence type="ECO:0000313" key="6">
    <source>
        <dbReference type="Proteomes" id="UP000627292"/>
    </source>
</evidence>
<dbReference type="SUPFAM" id="SSF81901">
    <property type="entry name" value="HCP-like"/>
    <property type="match status" value="1"/>
</dbReference>
<dbReference type="InterPro" id="IPR051685">
    <property type="entry name" value="Ycf3/AcsC/BcsC/TPR_MFPF"/>
</dbReference>
<feature type="transmembrane region" description="Helical" evidence="4">
    <location>
        <begin position="91"/>
        <end position="113"/>
    </location>
</feature>
<keyword evidence="4" id="KW-0472">Membrane</keyword>
<gene>
    <name evidence="5" type="ORF">GCM10011379_12730</name>
</gene>
<keyword evidence="1" id="KW-0677">Repeat</keyword>
<accession>A0A917MV92</accession>
<keyword evidence="6" id="KW-1185">Reference proteome</keyword>
<protein>
    <recommendedName>
        <fullName evidence="7">Tetratricopeptide repeat protein</fullName>
    </recommendedName>
</protein>
<keyword evidence="4" id="KW-1133">Transmembrane helix</keyword>
<dbReference type="PROSITE" id="PS50005">
    <property type="entry name" value="TPR"/>
    <property type="match status" value="3"/>
</dbReference>
<feature type="repeat" description="TPR" evidence="3">
    <location>
        <begin position="305"/>
        <end position="338"/>
    </location>
</feature>
<evidence type="ECO:0000256" key="3">
    <source>
        <dbReference type="PROSITE-ProRule" id="PRU00339"/>
    </source>
</evidence>
<dbReference type="Pfam" id="PF13181">
    <property type="entry name" value="TPR_8"/>
    <property type="match status" value="1"/>
</dbReference>